<evidence type="ECO:0000313" key="10">
    <source>
        <dbReference type="Proteomes" id="UP000572817"/>
    </source>
</evidence>
<dbReference type="Gene3D" id="1.20.1740.10">
    <property type="entry name" value="Amino acid/polyamine transporter I"/>
    <property type="match status" value="1"/>
</dbReference>
<feature type="transmembrane region" description="Helical" evidence="7">
    <location>
        <begin position="180"/>
        <end position="197"/>
    </location>
</feature>
<feature type="transmembrane region" description="Helical" evidence="7">
    <location>
        <begin position="443"/>
        <end position="462"/>
    </location>
</feature>
<keyword evidence="4" id="KW-0029">Amino-acid transport</keyword>
<name>A0A8H4IUQ8_9PEZI</name>
<evidence type="ECO:0000256" key="1">
    <source>
        <dbReference type="ARBA" id="ARBA00004141"/>
    </source>
</evidence>
<evidence type="ECO:0000259" key="8">
    <source>
        <dbReference type="Pfam" id="PF00324"/>
    </source>
</evidence>
<reference evidence="9" key="1">
    <citation type="submission" date="2020-04" db="EMBL/GenBank/DDBJ databases">
        <title>Genome Assembly and Annotation of Botryosphaeria dothidea sdau 11-99, a Latent Pathogen of Apple Fruit Ring Rot in China.</title>
        <authorList>
            <person name="Yu C."/>
            <person name="Diao Y."/>
            <person name="Lu Q."/>
            <person name="Zhao J."/>
            <person name="Cui S."/>
            <person name="Peng C."/>
            <person name="He B."/>
            <person name="Liu H."/>
        </authorList>
    </citation>
    <scope>NUCLEOTIDE SEQUENCE [LARGE SCALE GENOMIC DNA]</scope>
    <source>
        <strain evidence="9">Sdau11-99</strain>
    </source>
</reference>
<feature type="transmembrane region" description="Helical" evidence="7">
    <location>
        <begin position="209"/>
        <end position="227"/>
    </location>
</feature>
<accession>A0A8H4IUQ8</accession>
<gene>
    <name evidence="9" type="ORF">GTA08_BOTSDO03853</name>
</gene>
<dbReference type="InterPro" id="IPR050524">
    <property type="entry name" value="APC_YAT"/>
</dbReference>
<evidence type="ECO:0000256" key="6">
    <source>
        <dbReference type="ARBA" id="ARBA00023136"/>
    </source>
</evidence>
<dbReference type="EMBL" id="WWBZ02000022">
    <property type="protein sequence ID" value="KAF4307514.1"/>
    <property type="molecule type" value="Genomic_DNA"/>
</dbReference>
<feature type="transmembrane region" description="Helical" evidence="7">
    <location>
        <begin position="342"/>
        <end position="361"/>
    </location>
</feature>
<dbReference type="PANTHER" id="PTHR43341">
    <property type="entry name" value="AMINO ACID PERMEASE"/>
    <property type="match status" value="1"/>
</dbReference>
<keyword evidence="10" id="KW-1185">Reference proteome</keyword>
<dbReference type="InterPro" id="IPR004840">
    <property type="entry name" value="Amino_acid_permease_CS"/>
</dbReference>
<comment type="subcellular location">
    <subcellularLocation>
        <location evidence="1">Membrane</location>
        <topology evidence="1">Multi-pass membrane protein</topology>
    </subcellularLocation>
</comment>
<keyword evidence="6 7" id="KW-0472">Membrane</keyword>
<evidence type="ECO:0000256" key="7">
    <source>
        <dbReference type="SAM" id="Phobius"/>
    </source>
</evidence>
<evidence type="ECO:0000256" key="2">
    <source>
        <dbReference type="ARBA" id="ARBA00022448"/>
    </source>
</evidence>
<proteinExistence type="predicted"/>
<dbReference type="Pfam" id="PF00324">
    <property type="entry name" value="AA_permease"/>
    <property type="match status" value="1"/>
</dbReference>
<feature type="transmembrane region" description="Helical" evidence="7">
    <location>
        <begin position="381"/>
        <end position="408"/>
    </location>
</feature>
<sequence length="615" mass="67557">MDIRIASMDESDIPRMVDILRAAYYSTTGISAIMYTAPPSDAYAKWHLYAAPGWLPEDVARGAAVQEDELMPEYNTDVFRALFRPLRRARADIMGLSRTCSSRRGSIGAGLFVGTGGALRTGGPGSLLIGFMIIGAMMMCTVQALGELAIIYPVNGAFYEYAIRFIDPAWGFAMGWEYSLGWMVTLPFEITAAGITIEFWRDRDEINPGVWCAVFLSALIIIQGFGVRGYGEGKLFLWHSCGSRLTQIILVEFILAIVKILACIGFIILGIIIDCGGVTTDDRGYLGARYWHNPGAFRNGFKGFCSVFVTAVFSFGGTEMVGLAAAEAANPRKSLPKATRQVFWRIFLFYILNVFIMGLVVPSDSDVLLGASGANTKASPFVLAVELAGIRVLPHIINAVITMAVLSVANSCTYGSTRVLQALASSGRAPAFFAKLDSKGRPIWCVVLQVAVGFISFITIAADSQKVFTWLLAITGLSGQFAYLSIMIAHIRFRRAWKLQGRDLNDIPWRSALGLYGSYVGTTLVCLSLAATFYSGLFPIGSPPNAESFFQSYLAAPITLSLFVFWKVYTRDWGFGVNLREVDLDQGRRFEEELDVDFVEDAKRPGWRRVAAFLF</sequence>
<keyword evidence="5 7" id="KW-1133">Transmembrane helix</keyword>
<dbReference type="PANTHER" id="PTHR43341:SF1">
    <property type="entry name" value="GENERAL AMINO-ACID PERMEASE GAP1"/>
    <property type="match status" value="1"/>
</dbReference>
<feature type="transmembrane region" description="Helical" evidence="7">
    <location>
        <begin position="549"/>
        <end position="569"/>
    </location>
</feature>
<feature type="transmembrane region" description="Helical" evidence="7">
    <location>
        <begin position="247"/>
        <end position="273"/>
    </location>
</feature>
<comment type="caution">
    <text evidence="9">The sequence shown here is derived from an EMBL/GenBank/DDBJ whole genome shotgun (WGS) entry which is preliminary data.</text>
</comment>
<organism evidence="9 10">
    <name type="scientific">Botryosphaeria dothidea</name>
    <dbReference type="NCBI Taxonomy" id="55169"/>
    <lineage>
        <taxon>Eukaryota</taxon>
        <taxon>Fungi</taxon>
        <taxon>Dikarya</taxon>
        <taxon>Ascomycota</taxon>
        <taxon>Pezizomycotina</taxon>
        <taxon>Dothideomycetes</taxon>
        <taxon>Dothideomycetes incertae sedis</taxon>
        <taxon>Botryosphaeriales</taxon>
        <taxon>Botryosphaeriaceae</taxon>
        <taxon>Botryosphaeria</taxon>
    </lineage>
</organism>
<dbReference type="FunFam" id="1.20.1740.10:FF:000001">
    <property type="entry name" value="Amino acid permease"/>
    <property type="match status" value="1"/>
</dbReference>
<dbReference type="Proteomes" id="UP000572817">
    <property type="component" value="Unassembled WGS sequence"/>
</dbReference>
<dbReference type="InterPro" id="IPR004841">
    <property type="entry name" value="AA-permease/SLC12A_dom"/>
</dbReference>
<feature type="transmembrane region" description="Helical" evidence="7">
    <location>
        <begin position="127"/>
        <end position="152"/>
    </location>
</feature>
<keyword evidence="2" id="KW-0813">Transport</keyword>
<dbReference type="AlphaFoldDB" id="A0A8H4IUQ8"/>
<dbReference type="GO" id="GO:0016020">
    <property type="term" value="C:membrane"/>
    <property type="evidence" value="ECO:0007669"/>
    <property type="project" value="UniProtKB-SubCell"/>
</dbReference>
<evidence type="ECO:0000256" key="3">
    <source>
        <dbReference type="ARBA" id="ARBA00022692"/>
    </source>
</evidence>
<dbReference type="PROSITE" id="PS00218">
    <property type="entry name" value="AMINO_ACID_PERMEASE_1"/>
    <property type="match status" value="1"/>
</dbReference>
<protein>
    <submittedName>
        <fullName evidence="9">Amino acid permease</fullName>
    </submittedName>
</protein>
<evidence type="ECO:0000256" key="4">
    <source>
        <dbReference type="ARBA" id="ARBA00022970"/>
    </source>
</evidence>
<evidence type="ECO:0000256" key="5">
    <source>
        <dbReference type="ARBA" id="ARBA00022989"/>
    </source>
</evidence>
<feature type="transmembrane region" description="Helical" evidence="7">
    <location>
        <begin position="468"/>
        <end position="491"/>
    </location>
</feature>
<evidence type="ECO:0000313" key="9">
    <source>
        <dbReference type="EMBL" id="KAF4307514.1"/>
    </source>
</evidence>
<keyword evidence="3 7" id="KW-0812">Transmembrane</keyword>
<feature type="domain" description="Amino acid permease/ SLC12A" evidence="8">
    <location>
        <begin position="105"/>
        <end position="573"/>
    </location>
</feature>
<dbReference type="GO" id="GO:0015171">
    <property type="term" value="F:amino acid transmembrane transporter activity"/>
    <property type="evidence" value="ECO:0007669"/>
    <property type="project" value="TreeGrafter"/>
</dbReference>
<feature type="transmembrane region" description="Helical" evidence="7">
    <location>
        <begin position="512"/>
        <end position="537"/>
    </location>
</feature>
<dbReference type="OrthoDB" id="3900342at2759"/>